<comment type="caution">
    <text evidence="1">The sequence shown here is derived from an EMBL/GenBank/DDBJ whole genome shotgun (WGS) entry which is preliminary data.</text>
</comment>
<evidence type="ECO:0000313" key="1">
    <source>
        <dbReference type="EMBL" id="EYB88813.1"/>
    </source>
</evidence>
<protein>
    <submittedName>
        <fullName evidence="1">Uncharacterized protein</fullName>
    </submittedName>
</protein>
<dbReference type="EMBL" id="JARK01001577">
    <property type="protein sequence ID" value="EYB88813.1"/>
    <property type="molecule type" value="Genomic_DNA"/>
</dbReference>
<organism evidence="1 2">
    <name type="scientific">Ancylostoma ceylanicum</name>
    <dbReference type="NCBI Taxonomy" id="53326"/>
    <lineage>
        <taxon>Eukaryota</taxon>
        <taxon>Metazoa</taxon>
        <taxon>Ecdysozoa</taxon>
        <taxon>Nematoda</taxon>
        <taxon>Chromadorea</taxon>
        <taxon>Rhabditida</taxon>
        <taxon>Rhabditina</taxon>
        <taxon>Rhabditomorpha</taxon>
        <taxon>Strongyloidea</taxon>
        <taxon>Ancylostomatidae</taxon>
        <taxon>Ancylostomatinae</taxon>
        <taxon>Ancylostoma</taxon>
    </lineage>
</organism>
<keyword evidence="2" id="KW-1185">Reference proteome</keyword>
<gene>
    <name evidence="1" type="primary">Acey_s0241.g3383</name>
    <name evidence="1" type="ORF">Y032_0241g3383</name>
</gene>
<dbReference type="AlphaFoldDB" id="A0A016SDP2"/>
<name>A0A016SDP2_9BILA</name>
<reference evidence="2" key="1">
    <citation type="journal article" date="2015" name="Nat. Genet.">
        <title>The genome and transcriptome of the zoonotic hookworm Ancylostoma ceylanicum identify infection-specific gene families.</title>
        <authorList>
            <person name="Schwarz E.M."/>
            <person name="Hu Y."/>
            <person name="Antoshechkin I."/>
            <person name="Miller M.M."/>
            <person name="Sternberg P.W."/>
            <person name="Aroian R.V."/>
        </authorList>
    </citation>
    <scope>NUCLEOTIDE SEQUENCE</scope>
    <source>
        <strain evidence="2">HY135</strain>
    </source>
</reference>
<sequence>MGTQQFTVKKIKYDKEWNLPSTKKWMENSWNELTRLCENTSTDYQRYFAEDFARLEQQIATYVFGITSEYAERALKMNNLLKVFGDPERRFAANARKKMEEVAGGTTIDVQVVPIYALLEDNIGKNDARSSQIYASQKEEANVRRKTKEV</sequence>
<dbReference type="Proteomes" id="UP000024635">
    <property type="component" value="Unassembled WGS sequence"/>
</dbReference>
<accession>A0A016SDP2</accession>
<evidence type="ECO:0000313" key="2">
    <source>
        <dbReference type="Proteomes" id="UP000024635"/>
    </source>
</evidence>
<proteinExistence type="predicted"/>